<dbReference type="EMBL" id="CAOQHR010000009">
    <property type="protein sequence ID" value="CAI6339800.1"/>
    <property type="molecule type" value="Genomic_DNA"/>
</dbReference>
<keyword evidence="3" id="KW-1185">Reference proteome</keyword>
<sequence length="117" mass="13338">MDIHKNKNDQQSQQTPSGNVYGQQQATGLKYHPLRYLPPIGSYWNPMNGKVHTDLPIQINNYRHRDGHCGRCLLPVKDAAAHPRNKRSFHQCDAPCGFCGEGHQLGQICHHLYPTQR</sequence>
<organism evidence="2 3">
    <name type="scientific">Periconia digitata</name>
    <dbReference type="NCBI Taxonomy" id="1303443"/>
    <lineage>
        <taxon>Eukaryota</taxon>
        <taxon>Fungi</taxon>
        <taxon>Dikarya</taxon>
        <taxon>Ascomycota</taxon>
        <taxon>Pezizomycotina</taxon>
        <taxon>Dothideomycetes</taxon>
        <taxon>Pleosporomycetidae</taxon>
        <taxon>Pleosporales</taxon>
        <taxon>Massarineae</taxon>
        <taxon>Periconiaceae</taxon>
        <taxon>Periconia</taxon>
    </lineage>
</organism>
<dbReference type="Proteomes" id="UP001152607">
    <property type="component" value="Unassembled WGS sequence"/>
</dbReference>
<feature type="compositionally biased region" description="Polar residues" evidence="1">
    <location>
        <begin position="9"/>
        <end position="24"/>
    </location>
</feature>
<protein>
    <submittedName>
        <fullName evidence="2">Uncharacterized protein</fullName>
    </submittedName>
</protein>
<reference evidence="2" key="1">
    <citation type="submission" date="2023-01" db="EMBL/GenBank/DDBJ databases">
        <authorList>
            <person name="Van Ghelder C."/>
            <person name="Rancurel C."/>
        </authorList>
    </citation>
    <scope>NUCLEOTIDE SEQUENCE</scope>
    <source>
        <strain evidence="2">CNCM I-4278</strain>
    </source>
</reference>
<name>A0A9W4XT87_9PLEO</name>
<evidence type="ECO:0000313" key="3">
    <source>
        <dbReference type="Proteomes" id="UP001152607"/>
    </source>
</evidence>
<gene>
    <name evidence="2" type="ORF">PDIGIT_LOCUS12964</name>
</gene>
<dbReference type="AlphaFoldDB" id="A0A9W4XT87"/>
<dbReference type="OrthoDB" id="10686816at2759"/>
<evidence type="ECO:0000256" key="1">
    <source>
        <dbReference type="SAM" id="MobiDB-lite"/>
    </source>
</evidence>
<accession>A0A9W4XT87</accession>
<comment type="caution">
    <text evidence="2">The sequence shown here is derived from an EMBL/GenBank/DDBJ whole genome shotgun (WGS) entry which is preliminary data.</text>
</comment>
<proteinExistence type="predicted"/>
<evidence type="ECO:0000313" key="2">
    <source>
        <dbReference type="EMBL" id="CAI6339800.1"/>
    </source>
</evidence>
<feature type="region of interest" description="Disordered" evidence="1">
    <location>
        <begin position="1"/>
        <end position="24"/>
    </location>
</feature>